<dbReference type="CDD" id="cd07018">
    <property type="entry name" value="S49_SppA_67K_type"/>
    <property type="match status" value="1"/>
</dbReference>
<dbReference type="CDD" id="cd07023">
    <property type="entry name" value="S49_Sppa_N_C"/>
    <property type="match status" value="1"/>
</dbReference>
<keyword evidence="11" id="KW-1185">Reference proteome</keyword>
<dbReference type="PIRSF" id="PIRSF001217">
    <property type="entry name" value="Protease_4_SppA"/>
    <property type="match status" value="1"/>
</dbReference>
<evidence type="ECO:0000256" key="1">
    <source>
        <dbReference type="ARBA" id="ARBA00004370"/>
    </source>
</evidence>
<dbReference type="InterPro" id="IPR047217">
    <property type="entry name" value="S49_SppA_67K_type_N"/>
</dbReference>
<accession>A0AAW9S2T3</accession>
<evidence type="ECO:0000256" key="8">
    <source>
        <dbReference type="SAM" id="Phobius"/>
    </source>
</evidence>
<dbReference type="SUPFAM" id="SSF52096">
    <property type="entry name" value="ClpP/crotonase"/>
    <property type="match status" value="2"/>
</dbReference>
<dbReference type="PANTHER" id="PTHR33209">
    <property type="entry name" value="PROTEASE 4"/>
    <property type="match status" value="1"/>
</dbReference>
<name>A0AAW9S2T3_9BACT</name>
<feature type="active site" description="Nucleophile" evidence="7">
    <location>
        <position position="386"/>
    </location>
</feature>
<evidence type="ECO:0000259" key="9">
    <source>
        <dbReference type="Pfam" id="PF01343"/>
    </source>
</evidence>
<dbReference type="Proteomes" id="UP001403385">
    <property type="component" value="Unassembled WGS sequence"/>
</dbReference>
<dbReference type="EC" id="3.4.21.-" evidence="10"/>
<keyword evidence="6 8" id="KW-0472">Membrane</keyword>
<dbReference type="Gene3D" id="3.90.226.10">
    <property type="entry name" value="2-enoyl-CoA Hydratase, Chain A, domain 1"/>
    <property type="match status" value="4"/>
</dbReference>
<gene>
    <name evidence="10" type="primary">sppA</name>
    <name evidence="10" type="ORF">AAG747_02210</name>
</gene>
<dbReference type="GO" id="GO:0016020">
    <property type="term" value="C:membrane"/>
    <property type="evidence" value="ECO:0007669"/>
    <property type="project" value="UniProtKB-SubCell"/>
</dbReference>
<dbReference type="GO" id="GO:0006465">
    <property type="term" value="P:signal peptide processing"/>
    <property type="evidence" value="ECO:0007669"/>
    <property type="project" value="InterPro"/>
</dbReference>
<dbReference type="InterPro" id="IPR004635">
    <property type="entry name" value="Pept_S49_SppA"/>
</dbReference>
<protein>
    <submittedName>
        <fullName evidence="10">Signal peptide peptidase SppA</fullName>
        <ecNumber evidence="10">3.4.21.-</ecNumber>
    </submittedName>
</protein>
<keyword evidence="3" id="KW-0645">Protease</keyword>
<keyword evidence="8" id="KW-0812">Transmembrane</keyword>
<dbReference type="RefSeq" id="WP_346819485.1">
    <property type="nucleotide sequence ID" value="NZ_JBDKWZ010000001.1"/>
</dbReference>
<evidence type="ECO:0000256" key="6">
    <source>
        <dbReference type="ARBA" id="ARBA00023136"/>
    </source>
</evidence>
<dbReference type="InterPro" id="IPR029045">
    <property type="entry name" value="ClpP/crotonase-like_dom_sf"/>
</dbReference>
<evidence type="ECO:0000256" key="2">
    <source>
        <dbReference type="ARBA" id="ARBA00008683"/>
    </source>
</evidence>
<feature type="active site" description="Proton donor/acceptor" evidence="7">
    <location>
        <position position="191"/>
    </location>
</feature>
<dbReference type="PANTHER" id="PTHR33209:SF1">
    <property type="entry name" value="PEPTIDASE S49 DOMAIN-CONTAINING PROTEIN"/>
    <property type="match status" value="1"/>
</dbReference>
<dbReference type="NCBIfam" id="TIGR00706">
    <property type="entry name" value="SppA_dom"/>
    <property type="match status" value="1"/>
</dbReference>
<dbReference type="Pfam" id="PF01343">
    <property type="entry name" value="Peptidase_S49"/>
    <property type="match status" value="2"/>
</dbReference>
<feature type="domain" description="Peptidase S49" evidence="9">
    <location>
        <begin position="369"/>
        <end position="522"/>
    </location>
</feature>
<comment type="caution">
    <text evidence="10">The sequence shown here is derived from an EMBL/GenBank/DDBJ whole genome shotgun (WGS) entry which is preliminary data.</text>
</comment>
<comment type="subcellular location">
    <subcellularLocation>
        <location evidence="1">Membrane</location>
    </subcellularLocation>
</comment>
<keyword evidence="4 10" id="KW-0378">Hydrolase</keyword>
<dbReference type="GO" id="GO:0008236">
    <property type="term" value="F:serine-type peptidase activity"/>
    <property type="evidence" value="ECO:0007669"/>
    <property type="project" value="UniProtKB-KW"/>
</dbReference>
<comment type="similarity">
    <text evidence="2">Belongs to the peptidase S49 family.</text>
</comment>
<evidence type="ECO:0000313" key="10">
    <source>
        <dbReference type="EMBL" id="MEN7546703.1"/>
    </source>
</evidence>
<feature type="transmembrane region" description="Helical" evidence="8">
    <location>
        <begin position="7"/>
        <end position="33"/>
    </location>
</feature>
<dbReference type="AlphaFoldDB" id="A0AAW9S2T3"/>
<sequence length="587" mass="66105">MAQFFKYVFASIVGLMITFVVLFFALLGLVMVAESSKDEVKVKANSVLKINFNHSVKELTQKDPFQELGLPINRENPMELKEVKELLANAKEDDRIKGIYLDLNYTNTGYAILEEIRNALLDFKESGKFIYTYSKFMSEDAYYLASVSDQTFLHPRGLLEFNGFTSQQVFFKKLFENLGIEPQIFRVGEYKSAVEPFIQQEMSEASRKQTQSYLESMYRHYLDKITEATQLPSDRLRSISDSMLVRNAGDALRFQLLQDTLYYDQFEQALKDKLALEEDDKINFISYNKYSQAQRVITPHFSDNKVAVVTGEGEIVGGNGSFGKIGGEKLAGILRKLRNDDKIKAVVLRINSPGGSALASDVMWREVELLKKEKPVIASMSNVAASGGYYMAMACDTIVAHPNTITGSIGIFAMLFQTNKFFENKIGITFDGVNTGLLSDIGNPNKEFSQLEKDIIQSIVDEGYEDFTSKAAQGRHMSLDSLKKLAAGRVWTGEQAKTNGLVDVLGGLEEAVAIAAQKAGVKEDYQVTYYPRKKSFLESLLDDSATQLRQYFLKQELGEFYPVYQTIDGLKYKQGVQARLPFDIDIK</sequence>
<feature type="domain" description="Peptidase S49" evidence="9">
    <location>
        <begin position="123"/>
        <end position="274"/>
    </location>
</feature>
<dbReference type="InterPro" id="IPR004634">
    <property type="entry name" value="Pept_S49_pIV"/>
</dbReference>
<evidence type="ECO:0000256" key="3">
    <source>
        <dbReference type="ARBA" id="ARBA00022670"/>
    </source>
</evidence>
<keyword evidence="5" id="KW-0720">Serine protease</keyword>
<evidence type="ECO:0000256" key="7">
    <source>
        <dbReference type="PIRSR" id="PIRSR001217-1"/>
    </source>
</evidence>
<organism evidence="10 11">
    <name type="scientific">Rapidithrix thailandica</name>
    <dbReference type="NCBI Taxonomy" id="413964"/>
    <lineage>
        <taxon>Bacteria</taxon>
        <taxon>Pseudomonadati</taxon>
        <taxon>Bacteroidota</taxon>
        <taxon>Cytophagia</taxon>
        <taxon>Cytophagales</taxon>
        <taxon>Flammeovirgaceae</taxon>
        <taxon>Rapidithrix</taxon>
    </lineage>
</organism>
<dbReference type="InterPro" id="IPR047272">
    <property type="entry name" value="S49_SppA_C"/>
</dbReference>
<dbReference type="EMBL" id="JBDKWZ010000001">
    <property type="protein sequence ID" value="MEN7546703.1"/>
    <property type="molecule type" value="Genomic_DNA"/>
</dbReference>
<evidence type="ECO:0000313" key="11">
    <source>
        <dbReference type="Proteomes" id="UP001403385"/>
    </source>
</evidence>
<dbReference type="NCBIfam" id="TIGR00705">
    <property type="entry name" value="SppA_67K"/>
    <property type="match status" value="1"/>
</dbReference>
<keyword evidence="8" id="KW-1133">Transmembrane helix</keyword>
<dbReference type="InterPro" id="IPR002142">
    <property type="entry name" value="Peptidase_S49"/>
</dbReference>
<evidence type="ECO:0000256" key="4">
    <source>
        <dbReference type="ARBA" id="ARBA00022801"/>
    </source>
</evidence>
<proteinExistence type="inferred from homology"/>
<reference evidence="10 11" key="1">
    <citation type="submission" date="2024-04" db="EMBL/GenBank/DDBJ databases">
        <title>Novel genus in family Flammeovirgaceae.</title>
        <authorList>
            <person name="Nguyen T.H."/>
            <person name="Vuong T.Q."/>
            <person name="Le H."/>
            <person name="Kim S.-G."/>
        </authorList>
    </citation>
    <scope>NUCLEOTIDE SEQUENCE [LARGE SCALE GENOMIC DNA]</scope>
    <source>
        <strain evidence="10 11">JCM 23209</strain>
    </source>
</reference>
<evidence type="ECO:0000256" key="5">
    <source>
        <dbReference type="ARBA" id="ARBA00022825"/>
    </source>
</evidence>